<accession>A0A1F8DYS1</accession>
<keyword evidence="1" id="KW-1133">Transmembrane helix</keyword>
<dbReference type="EMBL" id="MGIV01000023">
    <property type="protein sequence ID" value="OGM93667.1"/>
    <property type="molecule type" value="Genomic_DNA"/>
</dbReference>
<reference evidence="2 3" key="1">
    <citation type="journal article" date="2016" name="Nat. Commun.">
        <title>Thousands of microbial genomes shed light on interconnected biogeochemical processes in an aquifer system.</title>
        <authorList>
            <person name="Anantharaman K."/>
            <person name="Brown C.T."/>
            <person name="Hug L.A."/>
            <person name="Sharon I."/>
            <person name="Castelle C.J."/>
            <person name="Probst A.J."/>
            <person name="Thomas B.C."/>
            <person name="Singh A."/>
            <person name="Wilkins M.J."/>
            <person name="Karaoz U."/>
            <person name="Brodie E.L."/>
            <person name="Williams K.H."/>
            <person name="Hubbard S.S."/>
            <person name="Banfield J.F."/>
        </authorList>
    </citation>
    <scope>NUCLEOTIDE SEQUENCE [LARGE SCALE GENOMIC DNA]</scope>
</reference>
<evidence type="ECO:0000313" key="2">
    <source>
        <dbReference type="EMBL" id="OGM93667.1"/>
    </source>
</evidence>
<gene>
    <name evidence="2" type="ORF">A2610_00270</name>
</gene>
<name>A0A1F8DYS1_9BACT</name>
<organism evidence="2 3">
    <name type="scientific">Candidatus Wolfebacteria bacterium RIFOXYD1_FULL_48_65</name>
    <dbReference type="NCBI Taxonomy" id="1802561"/>
    <lineage>
        <taxon>Bacteria</taxon>
        <taxon>Candidatus Wolfeibacteriota</taxon>
    </lineage>
</organism>
<feature type="transmembrane region" description="Helical" evidence="1">
    <location>
        <begin position="33"/>
        <end position="51"/>
    </location>
</feature>
<dbReference type="AlphaFoldDB" id="A0A1F8DYS1"/>
<keyword evidence="1" id="KW-0812">Transmembrane</keyword>
<evidence type="ECO:0000256" key="1">
    <source>
        <dbReference type="SAM" id="Phobius"/>
    </source>
</evidence>
<feature type="transmembrane region" description="Helical" evidence="1">
    <location>
        <begin position="7"/>
        <end position="27"/>
    </location>
</feature>
<proteinExistence type="predicted"/>
<protein>
    <recommendedName>
        <fullName evidence="4">Band 7 domain-containing protein</fullName>
    </recommendedName>
</protein>
<comment type="caution">
    <text evidence="2">The sequence shown here is derived from an EMBL/GenBank/DDBJ whole genome shotgun (WGS) entry which is preliminary data.</text>
</comment>
<dbReference type="Proteomes" id="UP000179057">
    <property type="component" value="Unassembled WGS sequence"/>
</dbReference>
<sequence length="213" mass="23890">MSPREFCVFLGVVAALIAGFCFMGVYIPIPKSPFEAAFFFAIVGSLLWLFAREVVCVPLKRSFLVDKDGKVLGYHDVNRFMRTRVLKEVGAKVVPHVFSRVKAARAIEIPIGARLLKVSLSVEALVDRGRLQDYFNAFLIDSWSDQPAFRLDRILRGFLSEHEGWMRGTASLCSKEEVIEGKLFDWLKEKLPPVGLVCVSAECSVEEAPYVIS</sequence>
<evidence type="ECO:0000313" key="3">
    <source>
        <dbReference type="Proteomes" id="UP000179057"/>
    </source>
</evidence>
<keyword evidence="1" id="KW-0472">Membrane</keyword>
<evidence type="ECO:0008006" key="4">
    <source>
        <dbReference type="Google" id="ProtNLM"/>
    </source>
</evidence>